<evidence type="ECO:0000313" key="2">
    <source>
        <dbReference type="EMBL" id="AGL61885.1"/>
    </source>
</evidence>
<reference evidence="2 3" key="1">
    <citation type="journal article" date="2013" name="Nat. Biotechnol.">
        <title>Genome sequences of rare, uncultured bacteria obtained by differential coverage binning of multiple metagenomes.</title>
        <authorList>
            <person name="Albertsen M."/>
            <person name="Hugenholtz P."/>
            <person name="Skarshewski A."/>
            <person name="Nielsen K.L."/>
            <person name="Tyson G.W."/>
            <person name="Nielsen P.H."/>
        </authorList>
    </citation>
    <scope>NUCLEOTIDE SEQUENCE [LARGE SCALE GENOMIC DNA]</scope>
    <source>
        <strain evidence="2">TM71</strain>
    </source>
</reference>
<feature type="transmembrane region" description="Helical" evidence="1">
    <location>
        <begin position="98"/>
        <end position="117"/>
    </location>
</feature>
<protein>
    <submittedName>
        <fullName evidence="2">Uncharacterized protein</fullName>
    </submittedName>
</protein>
<feature type="transmembrane region" description="Helical" evidence="1">
    <location>
        <begin position="27"/>
        <end position="49"/>
    </location>
</feature>
<evidence type="ECO:0000313" key="3">
    <source>
        <dbReference type="Proteomes" id="UP000013893"/>
    </source>
</evidence>
<dbReference type="Proteomes" id="UP000013893">
    <property type="component" value="Chromosome"/>
</dbReference>
<feature type="transmembrane region" description="Helical" evidence="1">
    <location>
        <begin position="150"/>
        <end position="172"/>
    </location>
</feature>
<keyword evidence="1" id="KW-0812">Transmembrane</keyword>
<feature type="transmembrane region" description="Helical" evidence="1">
    <location>
        <begin position="55"/>
        <end position="78"/>
    </location>
</feature>
<sequence>MSRQQKNDPRSKESEKQLQADYLRERIYSGITLLGVSAGLLANTAYISASYALTTIVSAALGIGLASIFAELVSYRVIHDRAIPRREFLHHLRTHRAFLVAAAPSLIFIPAAALSIMTLRTALVIDIVLGVFSLFVILIRSAVTPKNTLASITVSIGIQAIIAALVIGLKIVK</sequence>
<organism evidence="2 3">
    <name type="scientific">Candidatus Saccharimonas aalborgensis</name>
    <dbReference type="NCBI Taxonomy" id="1332188"/>
    <lineage>
        <taxon>Bacteria</taxon>
        <taxon>Candidatus Saccharimonadota</taxon>
        <taxon>Candidatus Saccharimonadia</taxon>
        <taxon>Candidatus Saccharimonadales</taxon>
        <taxon>Candidatus Saccharimonadaceae</taxon>
        <taxon>Candidatus Saccharimonas</taxon>
    </lineage>
</organism>
<name>R4PUQ2_9BACT</name>
<dbReference type="HOGENOM" id="CLU_1544828_0_0_0"/>
<dbReference type="RefSeq" id="WP_015641335.1">
    <property type="nucleotide sequence ID" value="NC_021219.1"/>
</dbReference>
<keyword evidence="1" id="KW-1133">Transmembrane helix</keyword>
<feature type="transmembrane region" description="Helical" evidence="1">
    <location>
        <begin position="123"/>
        <end position="143"/>
    </location>
</feature>
<keyword evidence="1" id="KW-0472">Membrane</keyword>
<evidence type="ECO:0000256" key="1">
    <source>
        <dbReference type="SAM" id="Phobius"/>
    </source>
</evidence>
<keyword evidence="3" id="KW-1185">Reference proteome</keyword>
<dbReference type="OrthoDB" id="4259386at2"/>
<dbReference type="AlphaFoldDB" id="R4PUQ2"/>
<dbReference type="EMBL" id="CP005957">
    <property type="protein sequence ID" value="AGL61885.1"/>
    <property type="molecule type" value="Genomic_DNA"/>
</dbReference>
<proteinExistence type="predicted"/>
<gene>
    <name evidence="2" type="ORF">L336_0175</name>
</gene>
<dbReference type="KEGG" id="saal:L336_0175"/>
<accession>R4PUQ2</accession>